<sequence length="197" mass="22440">MEAINKTVVEKEGHWPYVLTRALPVGCMTLSAGYAANRYIIKHYPKSAPRNVSMRTFMMIGSFLMGFVTTTEVYSLKYERMVMNKINNIDERLIRREIELPKTVTDEALEYINNNRFKVFLSAWLASLAGAGYMVSRDRYMTTSQKVVQARMYAQGFTLLLIVGSAGLAMLDDKPKSNAHVFKDETWKTLINDDSGK</sequence>
<evidence type="ECO:0000313" key="8">
    <source>
        <dbReference type="Proteomes" id="UP000094385"/>
    </source>
</evidence>
<protein>
    <recommendedName>
        <fullName evidence="6">HIG1 domain-containing protein</fullName>
    </recommendedName>
</protein>
<evidence type="ECO:0000256" key="5">
    <source>
        <dbReference type="SAM" id="Phobius"/>
    </source>
</evidence>
<dbReference type="Proteomes" id="UP000094385">
    <property type="component" value="Unassembled WGS sequence"/>
</dbReference>
<feature type="transmembrane region" description="Helical" evidence="5">
    <location>
        <begin position="152"/>
        <end position="171"/>
    </location>
</feature>
<keyword evidence="8" id="KW-1185">Reference proteome</keyword>
<comment type="subcellular location">
    <subcellularLocation>
        <location evidence="1">Mitochondrion</location>
    </subcellularLocation>
</comment>
<keyword evidence="3 5" id="KW-1133">Transmembrane helix</keyword>
<name>A0A1E3Q953_LIPST</name>
<dbReference type="PROSITE" id="PS51503">
    <property type="entry name" value="HIG1"/>
    <property type="match status" value="1"/>
</dbReference>
<evidence type="ECO:0000256" key="2">
    <source>
        <dbReference type="ARBA" id="ARBA00022692"/>
    </source>
</evidence>
<evidence type="ECO:0000256" key="4">
    <source>
        <dbReference type="ARBA" id="ARBA00023136"/>
    </source>
</evidence>
<evidence type="ECO:0000259" key="6">
    <source>
        <dbReference type="PROSITE" id="PS51503"/>
    </source>
</evidence>
<evidence type="ECO:0000256" key="1">
    <source>
        <dbReference type="ARBA" id="ARBA00004173"/>
    </source>
</evidence>
<feature type="transmembrane region" description="Helical" evidence="5">
    <location>
        <begin position="57"/>
        <end position="76"/>
    </location>
</feature>
<evidence type="ECO:0000256" key="3">
    <source>
        <dbReference type="ARBA" id="ARBA00022989"/>
    </source>
</evidence>
<feature type="transmembrane region" description="Helical" evidence="5">
    <location>
        <begin position="119"/>
        <end position="136"/>
    </location>
</feature>
<evidence type="ECO:0000313" key="7">
    <source>
        <dbReference type="EMBL" id="ODQ73682.1"/>
    </source>
</evidence>
<dbReference type="PANTHER" id="PTHR28018">
    <property type="entry name" value="RESPIRATORY SUPERCOMPLEX FACTOR 2, MITOCHONDRIAL"/>
    <property type="match status" value="1"/>
</dbReference>
<accession>A0A1E3Q953</accession>
<organism evidence="7 8">
    <name type="scientific">Lipomyces starkeyi NRRL Y-11557</name>
    <dbReference type="NCBI Taxonomy" id="675824"/>
    <lineage>
        <taxon>Eukaryota</taxon>
        <taxon>Fungi</taxon>
        <taxon>Dikarya</taxon>
        <taxon>Ascomycota</taxon>
        <taxon>Saccharomycotina</taxon>
        <taxon>Lipomycetes</taxon>
        <taxon>Lipomycetales</taxon>
        <taxon>Lipomycetaceae</taxon>
        <taxon>Lipomyces</taxon>
    </lineage>
</organism>
<dbReference type="AlphaFoldDB" id="A0A1E3Q953"/>
<proteinExistence type="predicted"/>
<dbReference type="STRING" id="675824.A0A1E3Q953"/>
<dbReference type="InterPro" id="IPR007667">
    <property type="entry name" value="Hypoxia_induced_domain"/>
</dbReference>
<dbReference type="EMBL" id="KV454293">
    <property type="protein sequence ID" value="ODQ73682.1"/>
    <property type="molecule type" value="Genomic_DNA"/>
</dbReference>
<dbReference type="PANTHER" id="PTHR28018:SF3">
    <property type="entry name" value="RESPIRATORY SUPERCOMPLEX FACTOR 2, MITOCHONDRIAL"/>
    <property type="match status" value="1"/>
</dbReference>
<reference evidence="7 8" key="1">
    <citation type="journal article" date="2016" name="Proc. Natl. Acad. Sci. U.S.A.">
        <title>Comparative genomics of biotechnologically important yeasts.</title>
        <authorList>
            <person name="Riley R."/>
            <person name="Haridas S."/>
            <person name="Wolfe K.H."/>
            <person name="Lopes M.R."/>
            <person name="Hittinger C.T."/>
            <person name="Goeker M."/>
            <person name="Salamov A.A."/>
            <person name="Wisecaver J.H."/>
            <person name="Long T.M."/>
            <person name="Calvey C.H."/>
            <person name="Aerts A.L."/>
            <person name="Barry K.W."/>
            <person name="Choi C."/>
            <person name="Clum A."/>
            <person name="Coughlan A.Y."/>
            <person name="Deshpande S."/>
            <person name="Douglass A.P."/>
            <person name="Hanson S.J."/>
            <person name="Klenk H.-P."/>
            <person name="LaButti K.M."/>
            <person name="Lapidus A."/>
            <person name="Lindquist E.A."/>
            <person name="Lipzen A.M."/>
            <person name="Meier-Kolthoff J.P."/>
            <person name="Ohm R.A."/>
            <person name="Otillar R.P."/>
            <person name="Pangilinan J.L."/>
            <person name="Peng Y."/>
            <person name="Rokas A."/>
            <person name="Rosa C.A."/>
            <person name="Scheuner C."/>
            <person name="Sibirny A.A."/>
            <person name="Slot J.C."/>
            <person name="Stielow J.B."/>
            <person name="Sun H."/>
            <person name="Kurtzman C.P."/>
            <person name="Blackwell M."/>
            <person name="Grigoriev I.V."/>
            <person name="Jeffries T.W."/>
        </authorList>
    </citation>
    <scope>NUCLEOTIDE SEQUENCE [LARGE SCALE GENOMIC DNA]</scope>
    <source>
        <strain evidence="7 8">NRRL Y-11557</strain>
    </source>
</reference>
<dbReference type="GO" id="GO:0005739">
    <property type="term" value="C:mitochondrion"/>
    <property type="evidence" value="ECO:0007669"/>
    <property type="project" value="UniProtKB-SubCell"/>
</dbReference>
<keyword evidence="4 5" id="KW-0472">Membrane</keyword>
<dbReference type="OrthoDB" id="1915122at2759"/>
<gene>
    <name evidence="7" type="ORF">LIPSTDRAFT_104211</name>
</gene>
<feature type="transmembrane region" description="Helical" evidence="5">
    <location>
        <begin position="15"/>
        <end position="36"/>
    </location>
</feature>
<dbReference type="Pfam" id="PF04588">
    <property type="entry name" value="HIG_1_N"/>
    <property type="match status" value="1"/>
</dbReference>
<dbReference type="InterPro" id="IPR040153">
    <property type="entry name" value="Rcf2"/>
</dbReference>
<feature type="domain" description="HIG1" evidence="6">
    <location>
        <begin position="88"/>
        <end position="180"/>
    </location>
</feature>
<dbReference type="GO" id="GO:0033617">
    <property type="term" value="P:mitochondrial respiratory chain complex IV assembly"/>
    <property type="evidence" value="ECO:0007669"/>
    <property type="project" value="TreeGrafter"/>
</dbReference>
<keyword evidence="2 5" id="KW-0812">Transmembrane</keyword>